<dbReference type="InterPro" id="IPR043148">
    <property type="entry name" value="TagF_C"/>
</dbReference>
<proteinExistence type="predicted"/>
<dbReference type="EMBL" id="NCTU01000011">
    <property type="protein sequence ID" value="PUW02693.1"/>
    <property type="molecule type" value="Genomic_DNA"/>
</dbReference>
<feature type="domain" description="Glycosyltransferase 2-like" evidence="1">
    <location>
        <begin position="9"/>
        <end position="177"/>
    </location>
</feature>
<name>A0AA44Z7N6_CROSK</name>
<dbReference type="InterPro" id="IPR029044">
    <property type="entry name" value="Nucleotide-diphossugar_trans"/>
</dbReference>
<evidence type="ECO:0000259" key="1">
    <source>
        <dbReference type="Pfam" id="PF00535"/>
    </source>
</evidence>
<comment type="caution">
    <text evidence="2">The sequence shown here is derived from an EMBL/GenBank/DDBJ whole genome shotgun (WGS) entry which is preliminary data.</text>
</comment>
<dbReference type="GO" id="GO:0016758">
    <property type="term" value="F:hexosyltransferase activity"/>
    <property type="evidence" value="ECO:0007669"/>
    <property type="project" value="UniProtKB-ARBA"/>
</dbReference>
<keyword evidence="2" id="KW-0808">Transferase</keyword>
<organism evidence="2 3">
    <name type="scientific">Cronobacter sakazakii</name>
    <name type="common">Enterobacter sakazakii</name>
    <dbReference type="NCBI Taxonomy" id="28141"/>
    <lineage>
        <taxon>Bacteria</taxon>
        <taxon>Pseudomonadati</taxon>
        <taxon>Pseudomonadota</taxon>
        <taxon>Gammaproteobacteria</taxon>
        <taxon>Enterobacterales</taxon>
        <taxon>Enterobacteriaceae</taxon>
        <taxon>Cronobacter</taxon>
    </lineage>
</organism>
<dbReference type="CDD" id="cd00761">
    <property type="entry name" value="Glyco_tranf_GTA_type"/>
    <property type="match status" value="1"/>
</dbReference>
<accession>A0AA44Z7N6</accession>
<dbReference type="Gene3D" id="3.40.50.12580">
    <property type="match status" value="1"/>
</dbReference>
<evidence type="ECO:0000313" key="3">
    <source>
        <dbReference type="Proteomes" id="UP000244856"/>
    </source>
</evidence>
<protein>
    <submittedName>
        <fullName evidence="2">Glycosyl transferase family 2</fullName>
    </submittedName>
</protein>
<dbReference type="PANTHER" id="PTHR22916:SF3">
    <property type="entry name" value="UDP-GLCNAC:BETAGAL BETA-1,3-N-ACETYLGLUCOSAMINYLTRANSFERASE-LIKE PROTEIN 1"/>
    <property type="match status" value="1"/>
</dbReference>
<evidence type="ECO:0000313" key="2">
    <source>
        <dbReference type="EMBL" id="PUW02693.1"/>
    </source>
</evidence>
<sequence length="759" mass="88838">MTTMNYLISIIIPVYNTEKYIAECLDSVLSQSITGVVAQLSIEIIIVNDGSPDNSVAIIDEYRKKHSNIILVNQRNAGQSVARNNAIEIARGEYIFFLDSDDLLPPGALSTLYKLAIETGSEVIISHSKAFNSRRSWYVEDHAEVASSSFRKVKFSHRSILMKTPAPWGKLYKRSLLLKKHIRFPLGIKLAEDWIFVLRAMHYANHVSSTPHISYMYRGREDEHNPSCTQEVNEKVFYDFMNVYKMTYEFSLPETQVRLAKLFVLRGILYRLEKYSSSHDLVQSKKIYKALHLFFKEHIGKDILTIFTSQRRLVLLLIYYGYYSEAYRILNGRVKRTCYSKGVLANDDFIKKDYFFVKKSNRNKKIRAYLTKFKKPFKKYKWEIKYQTAKIISRFYKSNNIVLIGERLGTTANDTSYFLFKKIDNIKTKNIYYYVIKKDAPTIVNLQGFNNVVYYGSLKHFIIFIKAHTYVFSDSLRDVFHHWSDVYKEHTHKEKIFLQHGVFATSRAKGYYDRNSMLRRNELPDKFIVSSDYESTLLQKQFGFLKNELAITGLTRFDYLPKKVIKRSQTILFMPTWREWLTNAKDDVFLKSQFYIKINELLSSKELEGILIKYNYKIQVCVHHQIKKHMDVFHNEKSNVSFHNMSETNVQELIIAADMMLTDYSSASFDILYQNKPVIYYQFDAARFFSVRGGPLICPLTEFPGPVYSDASDILKALEFYLSRGCVPEARFTKIANKFFTYRDGNSSKRILRLIEGEK</sequence>
<dbReference type="InterPro" id="IPR007554">
    <property type="entry name" value="Glycerophosphate_synth"/>
</dbReference>
<dbReference type="Gene3D" id="3.90.550.10">
    <property type="entry name" value="Spore Coat Polysaccharide Biosynthesis Protein SpsA, Chain A"/>
    <property type="match status" value="1"/>
</dbReference>
<dbReference type="SUPFAM" id="SSF53756">
    <property type="entry name" value="UDP-Glycosyltransferase/glycogen phosphorylase"/>
    <property type="match status" value="1"/>
</dbReference>
<dbReference type="Pfam" id="PF00535">
    <property type="entry name" value="Glycos_transf_2"/>
    <property type="match status" value="1"/>
</dbReference>
<dbReference type="Proteomes" id="UP000244856">
    <property type="component" value="Unassembled WGS sequence"/>
</dbReference>
<dbReference type="GO" id="GO:0016020">
    <property type="term" value="C:membrane"/>
    <property type="evidence" value="ECO:0007669"/>
    <property type="project" value="InterPro"/>
</dbReference>
<dbReference type="Pfam" id="PF04464">
    <property type="entry name" value="Glyphos_transf"/>
    <property type="match status" value="1"/>
</dbReference>
<dbReference type="PANTHER" id="PTHR22916">
    <property type="entry name" value="GLYCOSYLTRANSFERASE"/>
    <property type="match status" value="1"/>
</dbReference>
<dbReference type="RefSeq" id="WP_080321780.1">
    <property type="nucleotide sequence ID" value="NZ_CP078110.1"/>
</dbReference>
<gene>
    <name evidence="2" type="ORF">B7T07_17230</name>
</gene>
<dbReference type="GO" id="GO:0047355">
    <property type="term" value="F:CDP-glycerol glycerophosphotransferase activity"/>
    <property type="evidence" value="ECO:0007669"/>
    <property type="project" value="InterPro"/>
</dbReference>
<dbReference type="AlphaFoldDB" id="A0AA44Z7N6"/>
<dbReference type="InterPro" id="IPR001173">
    <property type="entry name" value="Glyco_trans_2-like"/>
</dbReference>
<reference evidence="2 3" key="1">
    <citation type="submission" date="2017-04" db="EMBL/GenBank/DDBJ databases">
        <title>Cronobacter sakazakii, ST83 Lineage Isolates.</title>
        <authorList>
            <person name="Chase H."/>
            <person name="Tall B."/>
            <person name="Gopinath G."/>
            <person name="Lehner A."/>
        </authorList>
    </citation>
    <scope>NUCLEOTIDE SEQUENCE [LARGE SCALE GENOMIC DNA]</scope>
    <source>
        <strain evidence="2 3">MOD1_Comp15</strain>
    </source>
</reference>
<dbReference type="SUPFAM" id="SSF53448">
    <property type="entry name" value="Nucleotide-diphospho-sugar transferases"/>
    <property type="match status" value="1"/>
</dbReference>